<dbReference type="Pfam" id="PF09388">
    <property type="entry name" value="SpoOE-like"/>
    <property type="match status" value="1"/>
</dbReference>
<name>A0ABT5VG87_9BACI</name>
<proteinExistence type="predicted"/>
<dbReference type="InterPro" id="IPR037208">
    <property type="entry name" value="Spo0E-like_sf"/>
</dbReference>
<gene>
    <name evidence="1" type="ORF">N7Z68_13840</name>
</gene>
<accession>A0ABT5VG87</accession>
<keyword evidence="2" id="KW-1185">Reference proteome</keyword>
<dbReference type="RefSeq" id="WP_275119068.1">
    <property type="nucleotide sequence ID" value="NZ_JAOTPO010000009.1"/>
</dbReference>
<dbReference type="InterPro" id="IPR053028">
    <property type="entry name" value="Spo0E-like_phosphatase"/>
</dbReference>
<evidence type="ECO:0000313" key="2">
    <source>
        <dbReference type="Proteomes" id="UP001148125"/>
    </source>
</evidence>
<dbReference type="InterPro" id="IPR036638">
    <property type="entry name" value="HLH_DNA-bd_sf"/>
</dbReference>
<dbReference type="EMBL" id="JAOTPO010000009">
    <property type="protein sequence ID" value="MDE5414456.1"/>
    <property type="molecule type" value="Genomic_DNA"/>
</dbReference>
<protein>
    <submittedName>
        <fullName evidence="1">Aspartyl-phosphate phosphatase Spo0E family protein</fullName>
    </submittedName>
</protein>
<dbReference type="SUPFAM" id="SSF140500">
    <property type="entry name" value="BAS1536-like"/>
    <property type="match status" value="1"/>
</dbReference>
<evidence type="ECO:0000313" key="1">
    <source>
        <dbReference type="EMBL" id="MDE5414456.1"/>
    </source>
</evidence>
<organism evidence="1 2">
    <name type="scientific">Alkalihalobacterium chitinilyticum</name>
    <dbReference type="NCBI Taxonomy" id="2980103"/>
    <lineage>
        <taxon>Bacteria</taxon>
        <taxon>Bacillati</taxon>
        <taxon>Bacillota</taxon>
        <taxon>Bacilli</taxon>
        <taxon>Bacillales</taxon>
        <taxon>Bacillaceae</taxon>
        <taxon>Alkalihalobacterium</taxon>
    </lineage>
</organism>
<dbReference type="PANTHER" id="PTHR41263">
    <property type="entry name" value="ASPARTYL-PHOSPHATE PHOSPHATASE YISI"/>
    <property type="match status" value="1"/>
</dbReference>
<dbReference type="InterPro" id="IPR018540">
    <property type="entry name" value="Spo0E-like"/>
</dbReference>
<dbReference type="PANTHER" id="PTHR41263:SF1">
    <property type="entry name" value="ASPARTYL-PHOSPHATE PHOSPHATASE YISI"/>
    <property type="match status" value="1"/>
</dbReference>
<dbReference type="Proteomes" id="UP001148125">
    <property type="component" value="Unassembled WGS sequence"/>
</dbReference>
<dbReference type="Gene3D" id="4.10.280.10">
    <property type="entry name" value="Helix-loop-helix DNA-binding domain"/>
    <property type="match status" value="1"/>
</dbReference>
<comment type="caution">
    <text evidence="1">The sequence shown here is derived from an EMBL/GenBank/DDBJ whole genome shotgun (WGS) entry which is preliminary data.</text>
</comment>
<sequence>MPTSLMQTIELKRSELVNFGKKYGLSSEITIKSSQELDQLLNTLEKSKNYH</sequence>
<reference evidence="1" key="1">
    <citation type="submission" date="2024-05" db="EMBL/GenBank/DDBJ databases">
        <title>Alkalihalobacillus sp. strain MEB203 novel alkaliphilic bacterium from Lonar Lake, India.</title>
        <authorList>
            <person name="Joshi A."/>
            <person name="Thite S."/>
            <person name="Mengade P."/>
        </authorList>
    </citation>
    <scope>NUCLEOTIDE SEQUENCE</scope>
    <source>
        <strain evidence="1">MEB 203</strain>
    </source>
</reference>